<feature type="region of interest" description="Disordered" evidence="1">
    <location>
        <begin position="78"/>
        <end position="109"/>
    </location>
</feature>
<protein>
    <submittedName>
        <fullName evidence="2">Uncharacterized protein</fullName>
    </submittedName>
</protein>
<evidence type="ECO:0000256" key="1">
    <source>
        <dbReference type="SAM" id="MobiDB-lite"/>
    </source>
</evidence>
<evidence type="ECO:0000313" key="3">
    <source>
        <dbReference type="Proteomes" id="UP000270094"/>
    </source>
</evidence>
<reference evidence="2 3" key="1">
    <citation type="submission" date="2018-11" db="EMBL/GenBank/DDBJ databases">
        <authorList>
            <consortium name="Pathogen Informatics"/>
        </authorList>
    </citation>
    <scope>NUCLEOTIDE SEQUENCE [LARGE SCALE GENOMIC DNA]</scope>
</reference>
<dbReference type="Proteomes" id="UP000270094">
    <property type="component" value="Unassembled WGS sequence"/>
</dbReference>
<gene>
    <name evidence="2" type="ORF">SVUK_LOCUS9411</name>
</gene>
<keyword evidence="3" id="KW-1185">Reference proteome</keyword>
<sequence>MCICDDIVDCDTEGDEVTYEESNGEAQVLVPWCWKDSGFAMENGMGYLLEKSGTVLTDHLPLWRMLWTIVAEAREEEQEDVHVQDAISENSDEEGDVTMKTRIRDSSPV</sequence>
<dbReference type="AlphaFoldDB" id="A0A3P7J1Z7"/>
<organism evidence="2 3">
    <name type="scientific">Strongylus vulgaris</name>
    <name type="common">Blood worm</name>
    <dbReference type="NCBI Taxonomy" id="40348"/>
    <lineage>
        <taxon>Eukaryota</taxon>
        <taxon>Metazoa</taxon>
        <taxon>Ecdysozoa</taxon>
        <taxon>Nematoda</taxon>
        <taxon>Chromadorea</taxon>
        <taxon>Rhabditida</taxon>
        <taxon>Rhabditina</taxon>
        <taxon>Rhabditomorpha</taxon>
        <taxon>Strongyloidea</taxon>
        <taxon>Strongylidae</taxon>
        <taxon>Strongylus</taxon>
    </lineage>
</organism>
<accession>A0A3P7J1Z7</accession>
<feature type="compositionally biased region" description="Basic and acidic residues" evidence="1">
    <location>
        <begin position="97"/>
        <end position="109"/>
    </location>
</feature>
<proteinExistence type="predicted"/>
<dbReference type="EMBL" id="UYYB01094470">
    <property type="protein sequence ID" value="VDM74413.1"/>
    <property type="molecule type" value="Genomic_DNA"/>
</dbReference>
<evidence type="ECO:0000313" key="2">
    <source>
        <dbReference type="EMBL" id="VDM74413.1"/>
    </source>
</evidence>
<name>A0A3P7J1Z7_STRVU</name>